<evidence type="ECO:0000313" key="3">
    <source>
        <dbReference type="Proteomes" id="UP001245683"/>
    </source>
</evidence>
<keyword evidence="3" id="KW-1185">Reference proteome</keyword>
<protein>
    <submittedName>
        <fullName evidence="2">Uncharacterized protein</fullName>
    </submittedName>
</protein>
<reference evidence="2 3" key="1">
    <citation type="submission" date="2023-08" db="EMBL/GenBank/DDBJ databases">
        <title>Draft genome sequence of Thermococcus waiotapuensis WT1T, a thermophilic sulphur-dependent archaeon from order Thermococcales.</title>
        <authorList>
            <person name="Manners S.H."/>
            <person name="Carere C.R."/>
            <person name="Dhami M.K."/>
            <person name="Dobson R.C.J."/>
            <person name="Stott M.B."/>
        </authorList>
    </citation>
    <scope>NUCLEOTIDE SEQUENCE [LARGE SCALE GENOMIC DNA]</scope>
    <source>
        <strain evidence="2 3">WT1</strain>
    </source>
</reference>
<comment type="caution">
    <text evidence="2">The sequence shown here is derived from an EMBL/GenBank/DDBJ whole genome shotgun (WGS) entry which is preliminary data.</text>
</comment>
<dbReference type="SUPFAM" id="SSF48371">
    <property type="entry name" value="ARM repeat"/>
    <property type="match status" value="1"/>
</dbReference>
<organism evidence="2 3">
    <name type="scientific">Thermococcus waiotapuensis</name>
    <dbReference type="NCBI Taxonomy" id="90909"/>
    <lineage>
        <taxon>Archaea</taxon>
        <taxon>Methanobacteriati</taxon>
        <taxon>Methanobacteriota</taxon>
        <taxon>Thermococci</taxon>
        <taxon>Thermococcales</taxon>
        <taxon>Thermococcaceae</taxon>
        <taxon>Thermococcus</taxon>
    </lineage>
</organism>
<feature type="region of interest" description="Disordered" evidence="1">
    <location>
        <begin position="335"/>
        <end position="375"/>
    </location>
</feature>
<dbReference type="InterPro" id="IPR016024">
    <property type="entry name" value="ARM-type_fold"/>
</dbReference>
<dbReference type="AlphaFoldDB" id="A0AAE4T2Y3"/>
<proteinExistence type="predicted"/>
<dbReference type="EMBL" id="JAVDZE010000004">
    <property type="protein sequence ID" value="MDV3104512.1"/>
    <property type="molecule type" value="Genomic_DNA"/>
</dbReference>
<name>A0AAE4T2Y3_9EURY</name>
<dbReference type="Proteomes" id="UP001245683">
    <property type="component" value="Unassembled WGS sequence"/>
</dbReference>
<gene>
    <name evidence="2" type="ORF">RBI02_08190</name>
</gene>
<dbReference type="Gene3D" id="1.25.10.10">
    <property type="entry name" value="Leucine-rich Repeat Variant"/>
    <property type="match status" value="2"/>
</dbReference>
<evidence type="ECO:0000313" key="2">
    <source>
        <dbReference type="EMBL" id="MDV3104512.1"/>
    </source>
</evidence>
<accession>A0AAE4T2Y3</accession>
<dbReference type="InterPro" id="IPR011989">
    <property type="entry name" value="ARM-like"/>
</dbReference>
<dbReference type="RefSeq" id="WP_315342828.1">
    <property type="nucleotide sequence ID" value="NZ_JAVDZE010000004.1"/>
</dbReference>
<sequence>MTAGENIDGLLKGHLSSWKVGKVAELAQRDDGALRGLFKLLHDQDDGIKLRALIALEETLKALPDVKRLFLVREFLDDLLEATKSDRDDISLHALRVLAWLIRNIPLDPETFVKLGHALKDLVKARRNEAVLLEIPPILENMRVLSPDPRVYDVISRLLKSRNPRLRAMGLRLLLNVSTYTGDPSLLKEAFSAAGDMLTGEDVPLADFMLNILLEIAEHPLTEELIDEVARTLTIVKNLAMGKNPELREKARIVAEKLEEAIYNYYKGRPEKAREKINELLINERFYEAVDLALAVGDTYVLKWLADVLEKMGEETLKINERVLPGPRYLSVPPEKKAQRYLTPPSLSQFKTPRKSAPDTALKEPSPGELSEEEKAELKRALESGKTEELIELAKRKPEAVFELTRKLEEGDKLERMDALWALSKLAEKLDPAKTPILRPAVEPLITIAKSRNRWARLRAVKTLAKLASKAPYGEEIVGHFLGEYLSEKGEGALPSLEFFSYYFSDRWDEKTARAVLEKLGDYLNGETLFDALMLLEALVSSISPEELYLVKPFVEKLKEVKKTASPDEQKLALRILEEIAEKSKALVTS</sequence>
<evidence type="ECO:0000256" key="1">
    <source>
        <dbReference type="SAM" id="MobiDB-lite"/>
    </source>
</evidence>